<feature type="chain" id="PRO_5046392216" evidence="1">
    <location>
        <begin position="22"/>
        <end position="114"/>
    </location>
</feature>
<comment type="caution">
    <text evidence="2">The sequence shown here is derived from an EMBL/GenBank/DDBJ whole genome shotgun (WGS) entry which is preliminary data.</text>
</comment>
<sequence>MKCFRILSIFLILIISTPVNAQEDDQISVGETLEIGTSKNFQYSDVRFPKLNFIAKRGGRASYDQLAGVKVVVSEIKNSTVILKRKDGKKFFGSFPEIKANYSDAIASGELLKK</sequence>
<evidence type="ECO:0000256" key="1">
    <source>
        <dbReference type="SAM" id="SignalP"/>
    </source>
</evidence>
<protein>
    <submittedName>
        <fullName evidence="2">Uncharacterized protein</fullName>
    </submittedName>
</protein>
<evidence type="ECO:0000313" key="3">
    <source>
        <dbReference type="Proteomes" id="UP001257234"/>
    </source>
</evidence>
<accession>A0ABU1EPT9</accession>
<evidence type="ECO:0000313" key="2">
    <source>
        <dbReference type="EMBL" id="MDR5590042.1"/>
    </source>
</evidence>
<reference evidence="3" key="1">
    <citation type="submission" date="2023-07" db="EMBL/GenBank/DDBJ databases">
        <title>Christiangramia sp. SM2212., a novel bacterium of the family Flavobacteriaceae isolated from the sea sediment.</title>
        <authorList>
            <person name="Wang J."/>
            <person name="Zhang X."/>
        </authorList>
    </citation>
    <scope>NUCLEOTIDE SEQUENCE [LARGE SCALE GENOMIC DNA]</scope>
    <source>
        <strain evidence="3">SM2212</strain>
    </source>
</reference>
<keyword evidence="3" id="KW-1185">Reference proteome</keyword>
<feature type="signal peptide" evidence="1">
    <location>
        <begin position="1"/>
        <end position="21"/>
    </location>
</feature>
<name>A0ABU1EPT9_9FLAO</name>
<dbReference type="RefSeq" id="WP_309560927.1">
    <property type="nucleotide sequence ID" value="NZ_JAVJIU010000002.1"/>
</dbReference>
<gene>
    <name evidence="2" type="ORF">RE431_05295</name>
</gene>
<dbReference type="EMBL" id="JAVJIU010000002">
    <property type="protein sequence ID" value="MDR5590042.1"/>
    <property type="molecule type" value="Genomic_DNA"/>
</dbReference>
<keyword evidence="1" id="KW-0732">Signal</keyword>
<proteinExistence type="predicted"/>
<dbReference type="Proteomes" id="UP001257234">
    <property type="component" value="Unassembled WGS sequence"/>
</dbReference>
<organism evidence="2 3">
    <name type="scientific">Christiangramia sediminicola</name>
    <dbReference type="NCBI Taxonomy" id="3073267"/>
    <lineage>
        <taxon>Bacteria</taxon>
        <taxon>Pseudomonadati</taxon>
        <taxon>Bacteroidota</taxon>
        <taxon>Flavobacteriia</taxon>
        <taxon>Flavobacteriales</taxon>
        <taxon>Flavobacteriaceae</taxon>
        <taxon>Christiangramia</taxon>
    </lineage>
</organism>